<gene>
    <name evidence="8" type="ORF">SG35_003875</name>
</gene>
<feature type="chain" id="PRO_5042279270" description="Alpha-2-macroglobulin" evidence="5">
    <location>
        <begin position="23"/>
        <end position="1665"/>
    </location>
</feature>
<comment type="function">
    <text evidence="3">Protects the bacterial cell from host peptidases.</text>
</comment>
<dbReference type="InterPro" id="IPR011625">
    <property type="entry name" value="A2M_N_BRD"/>
</dbReference>
<evidence type="ECO:0000256" key="3">
    <source>
        <dbReference type="PIRNR" id="PIRNR038980"/>
    </source>
</evidence>
<dbReference type="Pfam" id="PF17973">
    <property type="entry name" value="bMG10"/>
    <property type="match status" value="1"/>
</dbReference>
<accession>A0AAF0C4B4</accession>
<dbReference type="InterPro" id="IPR001599">
    <property type="entry name" value="Macroglobln_a2"/>
</dbReference>
<dbReference type="RefSeq" id="WP_053042908.1">
    <property type="nucleotide sequence ID" value="NZ_CP059735.1"/>
</dbReference>
<dbReference type="PANTHER" id="PTHR40094:SF1">
    <property type="entry name" value="UBIQUITIN DOMAIN-CONTAINING PROTEIN"/>
    <property type="match status" value="1"/>
</dbReference>
<dbReference type="CDD" id="cd02891">
    <property type="entry name" value="A2M_like"/>
    <property type="match status" value="1"/>
</dbReference>
<comment type="similarity">
    <text evidence="1">Belongs to the protease inhibitor I39 (alpha-2-macroglobulin) family. Bacterial alpha-2-macroglobulin subfamily.</text>
</comment>
<keyword evidence="9" id="KW-1185">Reference proteome</keyword>
<feature type="region of interest" description="Disordered" evidence="4">
    <location>
        <begin position="27"/>
        <end position="52"/>
    </location>
</feature>
<dbReference type="InterPro" id="IPR040639">
    <property type="entry name" value="A2MG_MG1"/>
</dbReference>
<dbReference type="KEGG" id="tact:SG35_003875"/>
<proteinExistence type="inferred from homology"/>
<reference evidence="8 9" key="2">
    <citation type="journal article" date="2022" name="Mar. Drugs">
        <title>Bioassay-Guided Fractionation Leads to the Detection of Cholic Acid Generated by the Rare Thalassomonas sp.</title>
        <authorList>
            <person name="Pheiffer F."/>
            <person name="Schneider Y.K."/>
            <person name="Hansen E.H."/>
            <person name="Andersen J.H."/>
            <person name="Isaksson J."/>
            <person name="Busche T."/>
            <person name="R C."/>
            <person name="Kalinowski J."/>
            <person name="Zyl L.V."/>
            <person name="Trindade M."/>
        </authorList>
    </citation>
    <scope>NUCLEOTIDE SEQUENCE [LARGE SCALE GENOMIC DNA]</scope>
    <source>
        <strain evidence="8 9">A5K-106</strain>
    </source>
</reference>
<feature type="domain" description="Alpha-2-macroglobulin bait region" evidence="6">
    <location>
        <begin position="755"/>
        <end position="906"/>
    </location>
</feature>
<feature type="compositionally biased region" description="Basic and acidic residues" evidence="4">
    <location>
        <begin position="27"/>
        <end position="40"/>
    </location>
</feature>
<name>A0AAF0C4B4_9GAMM</name>
<dbReference type="SMART" id="SM01359">
    <property type="entry name" value="A2M_N_2"/>
    <property type="match status" value="1"/>
</dbReference>
<organism evidence="8 9">
    <name type="scientific">Thalassomonas actiniarum</name>
    <dbReference type="NCBI Taxonomy" id="485447"/>
    <lineage>
        <taxon>Bacteria</taxon>
        <taxon>Pseudomonadati</taxon>
        <taxon>Pseudomonadota</taxon>
        <taxon>Gammaproteobacteria</taxon>
        <taxon>Alteromonadales</taxon>
        <taxon>Colwelliaceae</taxon>
        <taxon>Thalassomonas</taxon>
    </lineage>
</organism>
<dbReference type="InterPro" id="IPR026284">
    <property type="entry name" value="A2MG_proteobact"/>
</dbReference>
<dbReference type="InterPro" id="IPR021868">
    <property type="entry name" value="Alpha_2_Macroglob_MG3"/>
</dbReference>
<dbReference type="Pfam" id="PF17962">
    <property type="entry name" value="bMG6"/>
    <property type="match status" value="1"/>
</dbReference>
<evidence type="ECO:0000259" key="6">
    <source>
        <dbReference type="SMART" id="SM01359"/>
    </source>
</evidence>
<dbReference type="Pfam" id="PF01835">
    <property type="entry name" value="MG2"/>
    <property type="match status" value="1"/>
</dbReference>
<dbReference type="Pfam" id="PF00207">
    <property type="entry name" value="A2M"/>
    <property type="match status" value="1"/>
</dbReference>
<dbReference type="Pfam" id="PF21142">
    <property type="entry name" value="A2M_bMG2"/>
    <property type="match status" value="1"/>
</dbReference>
<sequence>MKNNLVTLMLAWALVFVGCGLAGCSEEKASDTGQEQRPETKVSQGLTAKEPSEPAFNREQVLRDYQNTELKILDVSERNKDGKNAIAVTLSVPLDPAEDHQDYFNISSQKQGASDGAWVVSASGKTVWFPYVEPQTSYDVTIYQGLTAVNGQTLGKTKNISVKTSRLEPSINFDTTGAFLTQGLGNGLPVVSVNVDQVDINFFRVQEKERQRFLREIADHNYYWGVERLSRLGDLVYSGRYQLDVPKNTRVKRSIDIEGISELAAPGMYLAVMAKAGGYEKHQVMWFSVTDIGLHARFYDNQLDVYASSLTTGKALPKVEVSLVNRKGEILQQNLTSPDGQASFAGSLNKASLILAQNQQHFSLIEVNKPALDLSDFDLGQRPAKPQELFIYAPRDLYRPGEQINFNALLRDQDGRLTPNSVLSAAIISPDGNKIKTFKWQGNRENYYHYPWQIPANAQLGLWQLEVKNVGSETFRFDFKVEEFLPERLKLTFNPKAPSERLITSKKGKFTLPLQGEYLFGAPASGNRLSTEISTSLWRKPVTSLPEFEFGDIRQSQFNTRFKLKDIQLDDKGLGQLTYPVNWPALNSPLRVKFISSLFESGGRPVSRTYSGLVWPSEQLLGIRTSFGDNNPEANSTVSFEIVKASLDGSKHAAKNLDIKLIREDRRYFWVYSQSEGWHYEWNDNEYVELSKSLDIKTGSSGQVSFPVAWGNYRLEVRDPAARLITSTQFYAGWNWYQDWQESQSGSGAARPDKVTMALDKATYLPGDTIKVNIIPPEAGEAIVMVEGDNPLWLKRLTIPAEGSTVEIPVASDWQQHNLYISTLVLQPGNMEKSLTPKRSFGLVHLPLERKHRKLPLSFEVADKALPNKPLTVTVKLDQTNGNSAAAKDNQVFVTLAAVDVGVLSISDFDTPDPFDAFFGQRRYSVDSRDVYNKIIELSQADKARLRFGGDADLTRGGQQPPSDVQIVSLFSGLVPFNDQGKADISLDIPDFNGRLRLMALAFSDTEFGHAEQEVTIAAPVVTQFAMPRFLAKGDKTTLALDITNLSGELQKLSVALTASGPAVFTGKTTADNKHTQAILLKDGEKTTLSYQVQATDIRGQAKFALILSGMALEEDISRQWSLGLRPPYPATIRRVQKILHQGQSLTQKKTAIDDLLGSTVQAAMSVSAKADINLQNQLELLLQYPYGCLEQTSSRVSPLIFATPAQQAAFGLKAISEDKRLAMVNKGIERLASLQLSNGGYGLWNNNANEEYWLTAYVGDFLLNARDMGFSVPEEMLSRTLKRLQRYLARSSHFYDEPWSDDSGHYYIAYKAYAAYVLSRVNQAPLGTLRTLAKNHSKNAKSGLPQLQLAIAMKQMGDHKGSKALVAKALNNLPKQRRKYLADYGSQLRDLALMIHLLLKHDIDREQAIALSFTLAEQVNDRQYLSTQERNALFLAGMALTAVDGASWTAQVLIGQAETKLSQSAVYQSPLTATELKQGISVSSGHHQPLLASINISGYGKQAPKASSNGLRVQRQWLNIQGQEISPEQSSSQQVKVGDLVLVHLQLSAQQRSPDVLVVDLLPAGFELENQNLEHALKLDEIKVDGKTIKQWQERNPVKHQEFRDDRYVAAVELHKSRPVHLFYLARAVTPGVYQVPPPLAEDMYRPQIRAVGHTIKEIAVVQR</sequence>
<dbReference type="InterPro" id="IPR041246">
    <property type="entry name" value="Bact_MG10"/>
</dbReference>
<dbReference type="Pfam" id="PF11974">
    <property type="entry name" value="bMG3"/>
    <property type="match status" value="1"/>
</dbReference>
<keyword evidence="3" id="KW-1003">Cell membrane</keyword>
<dbReference type="InterPro" id="IPR041203">
    <property type="entry name" value="Bact_A2M_MG5"/>
</dbReference>
<dbReference type="GO" id="GO:0005615">
    <property type="term" value="C:extracellular space"/>
    <property type="evidence" value="ECO:0007669"/>
    <property type="project" value="InterPro"/>
</dbReference>
<dbReference type="Gene3D" id="1.50.10.20">
    <property type="match status" value="1"/>
</dbReference>
<dbReference type="InterPro" id="IPR041462">
    <property type="entry name" value="Bact_A2M_MG6"/>
</dbReference>
<dbReference type="SMART" id="SM01419">
    <property type="entry name" value="Thiol-ester_cl"/>
    <property type="match status" value="1"/>
</dbReference>
<dbReference type="Pfam" id="PF17970">
    <property type="entry name" value="bMG1"/>
    <property type="match status" value="1"/>
</dbReference>
<dbReference type="InterPro" id="IPR008930">
    <property type="entry name" value="Terpenoid_cyclase/PrenylTrfase"/>
</dbReference>
<evidence type="ECO:0000313" key="9">
    <source>
        <dbReference type="Proteomes" id="UP000032568"/>
    </source>
</evidence>
<reference evidence="8 9" key="1">
    <citation type="journal article" date="2015" name="Genome Announc.">
        <title>Draft Genome Sequences of Marine Isolates of Thalassomonas viridans and Thalassomonas actiniarum.</title>
        <authorList>
            <person name="Olonade I."/>
            <person name="van Zyl L.J."/>
            <person name="Trindade M."/>
        </authorList>
    </citation>
    <scope>NUCLEOTIDE SEQUENCE [LARGE SCALE GENOMIC DNA]</scope>
    <source>
        <strain evidence="8 9">A5K-106</strain>
    </source>
</reference>
<dbReference type="EMBL" id="CP059735">
    <property type="protein sequence ID" value="WDD99820.1"/>
    <property type="molecule type" value="Genomic_DNA"/>
</dbReference>
<evidence type="ECO:0000256" key="4">
    <source>
        <dbReference type="SAM" id="MobiDB-lite"/>
    </source>
</evidence>
<dbReference type="Pfam" id="PF07678">
    <property type="entry name" value="TED_complement"/>
    <property type="match status" value="1"/>
</dbReference>
<dbReference type="PIRSF" id="PIRSF038980">
    <property type="entry name" value="A2M_bac"/>
    <property type="match status" value="1"/>
</dbReference>
<dbReference type="InterPro" id="IPR002890">
    <property type="entry name" value="MG2"/>
</dbReference>
<protein>
    <recommendedName>
        <fullName evidence="3">Alpha-2-macroglobulin</fullName>
    </recommendedName>
</protein>
<dbReference type="GO" id="GO:0004866">
    <property type="term" value="F:endopeptidase inhibitor activity"/>
    <property type="evidence" value="ECO:0007669"/>
    <property type="project" value="UniProtKB-UniRule"/>
</dbReference>
<dbReference type="Proteomes" id="UP000032568">
    <property type="component" value="Chromosome"/>
</dbReference>
<dbReference type="SMART" id="SM01360">
    <property type="entry name" value="A2M"/>
    <property type="match status" value="1"/>
</dbReference>
<dbReference type="InterPro" id="IPR011626">
    <property type="entry name" value="Alpha-macroglobulin_TED"/>
</dbReference>
<dbReference type="Gene3D" id="2.60.40.1930">
    <property type="match status" value="1"/>
</dbReference>
<dbReference type="SUPFAM" id="SSF48239">
    <property type="entry name" value="Terpenoid cyclases/Protein prenyltransferases"/>
    <property type="match status" value="1"/>
</dbReference>
<feature type="signal peptide" evidence="5">
    <location>
        <begin position="1"/>
        <end position="22"/>
    </location>
</feature>
<keyword evidence="3" id="KW-0472">Membrane</keyword>
<evidence type="ECO:0000313" key="8">
    <source>
        <dbReference type="EMBL" id="WDD99820.1"/>
    </source>
</evidence>
<dbReference type="PROSITE" id="PS51257">
    <property type="entry name" value="PROKAR_LIPOPROTEIN"/>
    <property type="match status" value="1"/>
</dbReference>
<dbReference type="InterPro" id="IPR047565">
    <property type="entry name" value="Alpha-macroglob_thiol-ester_cl"/>
</dbReference>
<feature type="domain" description="Alpha-2-macroglobulin" evidence="7">
    <location>
        <begin position="969"/>
        <end position="1057"/>
    </location>
</feature>
<keyword evidence="3" id="KW-0646">Protease inhibitor</keyword>
<evidence type="ECO:0000256" key="5">
    <source>
        <dbReference type="SAM" id="SignalP"/>
    </source>
</evidence>
<dbReference type="PANTHER" id="PTHR40094">
    <property type="entry name" value="ALPHA-2-MACROGLOBULIN HOMOLOG"/>
    <property type="match status" value="1"/>
</dbReference>
<dbReference type="Pfam" id="PF07703">
    <property type="entry name" value="A2M_BRD"/>
    <property type="match status" value="1"/>
</dbReference>
<evidence type="ECO:0000259" key="7">
    <source>
        <dbReference type="SMART" id="SM01360"/>
    </source>
</evidence>
<dbReference type="InterPro" id="IPR051802">
    <property type="entry name" value="YfhM-like"/>
</dbReference>
<evidence type="ECO:0000256" key="1">
    <source>
        <dbReference type="ARBA" id="ARBA00010556"/>
    </source>
</evidence>
<dbReference type="Pfam" id="PF17972">
    <property type="entry name" value="bMG5"/>
    <property type="match status" value="1"/>
</dbReference>
<evidence type="ECO:0000256" key="2">
    <source>
        <dbReference type="ARBA" id="ARBA00022729"/>
    </source>
</evidence>
<dbReference type="InterPro" id="IPR049120">
    <property type="entry name" value="A2M_bMG2"/>
</dbReference>
<keyword evidence="2 5" id="KW-0732">Signal</keyword>